<name>G9AI72_SINF1</name>
<dbReference type="RefSeq" id="WP_014332400.1">
    <property type="nucleotide sequence ID" value="NC_016815.1"/>
</dbReference>
<dbReference type="Proteomes" id="UP000007735">
    <property type="component" value="Plasmid pSfHH103e"/>
</dbReference>
<dbReference type="HOGENOM" id="CLU_3084002_0_0_5"/>
<dbReference type="PATRIC" id="fig|380.5.peg.5847"/>
<geneLocation type="plasmid" evidence="1 2">
    <name>pSfHH103e</name>
</geneLocation>
<keyword evidence="1" id="KW-0614">Plasmid</keyword>
<evidence type="ECO:0000313" key="1">
    <source>
        <dbReference type="EMBL" id="CCF00754.1"/>
    </source>
</evidence>
<reference evidence="1 2" key="1">
    <citation type="journal article" date="2012" name="J. Bacteriol.">
        <title>Genome sequence of the soybean symbiont Sinorhizobium fredii HH103.</title>
        <authorList>
            <person name="Weidner S."/>
            <person name="Becker A."/>
            <person name="Bonilla I."/>
            <person name="Jaenicke S."/>
            <person name="Lloret J."/>
            <person name="Margaret I."/>
            <person name="Puhler A."/>
            <person name="Ruiz-Sainz J.E."/>
            <person name="Schneiker-Bekel S."/>
            <person name="Szczepanowski R."/>
            <person name="Vinardell J.M."/>
            <person name="Zehner S."/>
            <person name="Gottfert M."/>
        </authorList>
    </citation>
    <scope>NUCLEOTIDE SEQUENCE [LARGE SCALE GENOMIC DNA]</scope>
    <source>
        <strain evidence="1 2">HH103</strain>
        <plasmid evidence="2">pSfHH103e</plasmid>
    </source>
</reference>
<organism evidence="1 2">
    <name type="scientific">Sinorhizobium fredii (strain HH103)</name>
    <dbReference type="NCBI Taxonomy" id="1117943"/>
    <lineage>
        <taxon>Bacteria</taxon>
        <taxon>Pseudomonadati</taxon>
        <taxon>Pseudomonadota</taxon>
        <taxon>Alphaproteobacteria</taxon>
        <taxon>Hyphomicrobiales</taxon>
        <taxon>Rhizobiaceae</taxon>
        <taxon>Sinorhizobium/Ensifer group</taxon>
        <taxon>Sinorhizobium</taxon>
    </lineage>
</organism>
<sequence length="52" mass="5604">MEQFVGLDVSQDITHMCVIDSDGKIVWQGTCLSTPDSISGAIRAKAAARQPR</sequence>
<dbReference type="EMBL" id="HE616899">
    <property type="protein sequence ID" value="CCF00754.1"/>
    <property type="molecule type" value="Genomic_DNA"/>
</dbReference>
<protein>
    <submittedName>
        <fullName evidence="1">Transposase</fullName>
    </submittedName>
</protein>
<gene>
    <name evidence="1" type="ordered locus">SFHH103_06295</name>
</gene>
<evidence type="ECO:0000313" key="2">
    <source>
        <dbReference type="Proteomes" id="UP000007735"/>
    </source>
</evidence>
<dbReference type="KEGG" id="sfh:SFHH103_06295"/>
<dbReference type="AlphaFoldDB" id="G9AI72"/>
<accession>G9AI72</accession>
<proteinExistence type="predicted"/>